<gene>
    <name evidence="2" type="ORF">J4Q44_G00290660</name>
</gene>
<organism evidence="2 3">
    <name type="scientific">Coregonus suidteri</name>
    <dbReference type="NCBI Taxonomy" id="861788"/>
    <lineage>
        <taxon>Eukaryota</taxon>
        <taxon>Metazoa</taxon>
        <taxon>Chordata</taxon>
        <taxon>Craniata</taxon>
        <taxon>Vertebrata</taxon>
        <taxon>Euteleostomi</taxon>
        <taxon>Actinopterygii</taxon>
        <taxon>Neopterygii</taxon>
        <taxon>Teleostei</taxon>
        <taxon>Protacanthopterygii</taxon>
        <taxon>Salmoniformes</taxon>
        <taxon>Salmonidae</taxon>
        <taxon>Coregoninae</taxon>
        <taxon>Coregonus</taxon>
    </lineage>
</organism>
<evidence type="ECO:0000313" key="2">
    <source>
        <dbReference type="EMBL" id="KAK6300968.1"/>
    </source>
</evidence>
<keyword evidence="1" id="KW-0812">Transmembrane</keyword>
<proteinExistence type="predicted"/>
<name>A0AAN8KZI6_9TELE</name>
<keyword evidence="1" id="KW-1133">Transmembrane helix</keyword>
<accession>A0AAN8KZI6</accession>
<dbReference type="Proteomes" id="UP001356427">
    <property type="component" value="Unassembled WGS sequence"/>
</dbReference>
<evidence type="ECO:0000313" key="3">
    <source>
        <dbReference type="Proteomes" id="UP001356427"/>
    </source>
</evidence>
<feature type="transmembrane region" description="Helical" evidence="1">
    <location>
        <begin position="12"/>
        <end position="32"/>
    </location>
</feature>
<protein>
    <submittedName>
        <fullName evidence="2">Uncharacterized protein</fullName>
    </submittedName>
</protein>
<feature type="transmembrane region" description="Helical" evidence="1">
    <location>
        <begin position="44"/>
        <end position="62"/>
    </location>
</feature>
<sequence length="87" mass="10070">VALRFWDETKVWLNLFCHCVFLLSRPLGLYIYHGGKAYELTGYRVNNAIITTQVVIWLFSGFPSDFTHAPLLDSTKIYGNVFIPRMI</sequence>
<feature type="non-terminal residue" evidence="2">
    <location>
        <position position="1"/>
    </location>
</feature>
<comment type="caution">
    <text evidence="2">The sequence shown here is derived from an EMBL/GenBank/DDBJ whole genome shotgun (WGS) entry which is preliminary data.</text>
</comment>
<keyword evidence="1" id="KW-0472">Membrane</keyword>
<keyword evidence="3" id="KW-1185">Reference proteome</keyword>
<dbReference type="AlphaFoldDB" id="A0AAN8KZI6"/>
<dbReference type="EMBL" id="JAGTTL010000027">
    <property type="protein sequence ID" value="KAK6300968.1"/>
    <property type="molecule type" value="Genomic_DNA"/>
</dbReference>
<evidence type="ECO:0000256" key="1">
    <source>
        <dbReference type="SAM" id="Phobius"/>
    </source>
</evidence>
<reference evidence="2 3" key="1">
    <citation type="submission" date="2021-04" db="EMBL/GenBank/DDBJ databases">
        <authorList>
            <person name="De Guttry C."/>
            <person name="Zahm M."/>
            <person name="Klopp C."/>
            <person name="Cabau C."/>
            <person name="Louis A."/>
            <person name="Berthelot C."/>
            <person name="Parey E."/>
            <person name="Roest Crollius H."/>
            <person name="Montfort J."/>
            <person name="Robinson-Rechavi M."/>
            <person name="Bucao C."/>
            <person name="Bouchez O."/>
            <person name="Gislard M."/>
            <person name="Lluch J."/>
            <person name="Milhes M."/>
            <person name="Lampietro C."/>
            <person name="Lopez Roques C."/>
            <person name="Donnadieu C."/>
            <person name="Braasch I."/>
            <person name="Desvignes T."/>
            <person name="Postlethwait J."/>
            <person name="Bobe J."/>
            <person name="Wedekind C."/>
            <person name="Guiguen Y."/>
        </authorList>
    </citation>
    <scope>NUCLEOTIDE SEQUENCE [LARGE SCALE GENOMIC DNA]</scope>
    <source>
        <strain evidence="2">Cs_M1</strain>
        <tissue evidence="2">Blood</tissue>
    </source>
</reference>